<feature type="signal peptide" evidence="1">
    <location>
        <begin position="1"/>
        <end position="15"/>
    </location>
</feature>
<sequence>MRTLLCCFALQATSGLQLAPTWSTVPRTPARTIPCRMSAEEVISAAVSLSTFAPQPFWLLMIAAPHSPVTRKVMGSVAPILGLALVHLAIVVISASQPDGTAPIAIFADVFDPSKSQLDGMRRLFEVSNFVAEEWPHVLIWDLFVGRAIWLDGIARGVPTWFSLTVCNGIGPPGLLFHIGISLALGKGLPPMAGPALDVKERE</sequence>
<protein>
    <submittedName>
        <fullName evidence="2">Uncharacterized protein</fullName>
    </submittedName>
</protein>
<gene>
    <name evidence="2" type="ORF">AB1Y20_020521</name>
</gene>
<reference evidence="2 3" key="1">
    <citation type="journal article" date="2024" name="Science">
        <title>Giant polyketide synthase enzymes in the biosynthesis of giant marine polyether toxins.</title>
        <authorList>
            <person name="Fallon T.R."/>
            <person name="Shende V.V."/>
            <person name="Wierzbicki I.H."/>
            <person name="Pendleton A.L."/>
            <person name="Watervoot N.F."/>
            <person name="Auber R.P."/>
            <person name="Gonzalez D.J."/>
            <person name="Wisecaver J.H."/>
            <person name="Moore B.S."/>
        </authorList>
    </citation>
    <scope>NUCLEOTIDE SEQUENCE [LARGE SCALE GENOMIC DNA]</scope>
    <source>
        <strain evidence="2 3">12B1</strain>
    </source>
</reference>
<dbReference type="EMBL" id="JBGBPQ010000004">
    <property type="protein sequence ID" value="KAL1525671.1"/>
    <property type="molecule type" value="Genomic_DNA"/>
</dbReference>
<name>A0AB34JXM5_PRYPA</name>
<feature type="chain" id="PRO_5044276648" evidence="1">
    <location>
        <begin position="16"/>
        <end position="203"/>
    </location>
</feature>
<dbReference type="AlphaFoldDB" id="A0AB34JXM5"/>
<dbReference type="Proteomes" id="UP001515480">
    <property type="component" value="Unassembled WGS sequence"/>
</dbReference>
<proteinExistence type="predicted"/>
<evidence type="ECO:0000256" key="1">
    <source>
        <dbReference type="SAM" id="SignalP"/>
    </source>
</evidence>
<dbReference type="Pfam" id="PF14108">
    <property type="entry name" value="ABA4-like"/>
    <property type="match status" value="1"/>
</dbReference>
<dbReference type="PANTHER" id="PTHR34543">
    <property type="entry name" value="PROTEIN ABA DEFICIENT 4, CHLOROPLASTIC"/>
    <property type="match status" value="1"/>
</dbReference>
<dbReference type="PANTHER" id="PTHR34543:SF1">
    <property type="entry name" value="PROTEIN ABA DEFICIENT 4, CHLOROPLASTIC"/>
    <property type="match status" value="1"/>
</dbReference>
<accession>A0AB34JXM5</accession>
<keyword evidence="1" id="KW-0732">Signal</keyword>
<evidence type="ECO:0000313" key="3">
    <source>
        <dbReference type="Proteomes" id="UP001515480"/>
    </source>
</evidence>
<evidence type="ECO:0000313" key="2">
    <source>
        <dbReference type="EMBL" id="KAL1525671.1"/>
    </source>
</evidence>
<organism evidence="2 3">
    <name type="scientific">Prymnesium parvum</name>
    <name type="common">Toxic golden alga</name>
    <dbReference type="NCBI Taxonomy" id="97485"/>
    <lineage>
        <taxon>Eukaryota</taxon>
        <taxon>Haptista</taxon>
        <taxon>Haptophyta</taxon>
        <taxon>Prymnesiophyceae</taxon>
        <taxon>Prymnesiales</taxon>
        <taxon>Prymnesiaceae</taxon>
        <taxon>Prymnesium</taxon>
    </lineage>
</organism>
<dbReference type="InterPro" id="IPR025461">
    <property type="entry name" value="ABA4-like"/>
</dbReference>
<keyword evidence="3" id="KW-1185">Reference proteome</keyword>
<comment type="caution">
    <text evidence="2">The sequence shown here is derived from an EMBL/GenBank/DDBJ whole genome shotgun (WGS) entry which is preliminary data.</text>
</comment>